<protein>
    <recommendedName>
        <fullName evidence="4">BZIP domain-containing protein</fullName>
    </recommendedName>
</protein>
<organism evidence="2 3">
    <name type="scientific">Cylindrobasidium torrendii FP15055 ss-10</name>
    <dbReference type="NCBI Taxonomy" id="1314674"/>
    <lineage>
        <taxon>Eukaryota</taxon>
        <taxon>Fungi</taxon>
        <taxon>Dikarya</taxon>
        <taxon>Basidiomycota</taxon>
        <taxon>Agaricomycotina</taxon>
        <taxon>Agaricomycetes</taxon>
        <taxon>Agaricomycetidae</taxon>
        <taxon>Agaricales</taxon>
        <taxon>Marasmiineae</taxon>
        <taxon>Physalacriaceae</taxon>
        <taxon>Cylindrobasidium</taxon>
    </lineage>
</organism>
<proteinExistence type="predicted"/>
<evidence type="ECO:0000313" key="3">
    <source>
        <dbReference type="Proteomes" id="UP000054007"/>
    </source>
</evidence>
<feature type="region of interest" description="Disordered" evidence="1">
    <location>
        <begin position="65"/>
        <end position="85"/>
    </location>
</feature>
<reference evidence="2 3" key="1">
    <citation type="journal article" date="2015" name="Fungal Genet. Biol.">
        <title>Evolution of novel wood decay mechanisms in Agaricales revealed by the genome sequences of Fistulina hepatica and Cylindrobasidium torrendii.</title>
        <authorList>
            <person name="Floudas D."/>
            <person name="Held B.W."/>
            <person name="Riley R."/>
            <person name="Nagy L.G."/>
            <person name="Koehler G."/>
            <person name="Ransdell A.S."/>
            <person name="Younus H."/>
            <person name="Chow J."/>
            <person name="Chiniquy J."/>
            <person name="Lipzen A."/>
            <person name="Tritt A."/>
            <person name="Sun H."/>
            <person name="Haridas S."/>
            <person name="LaButti K."/>
            <person name="Ohm R.A."/>
            <person name="Kues U."/>
            <person name="Blanchette R.A."/>
            <person name="Grigoriev I.V."/>
            <person name="Minto R.E."/>
            <person name="Hibbett D.S."/>
        </authorList>
    </citation>
    <scope>NUCLEOTIDE SEQUENCE [LARGE SCALE GENOMIC DNA]</scope>
    <source>
        <strain evidence="2 3">FP15055 ss-10</strain>
    </source>
</reference>
<dbReference type="Proteomes" id="UP000054007">
    <property type="component" value="Unassembled WGS sequence"/>
</dbReference>
<evidence type="ECO:0000313" key="2">
    <source>
        <dbReference type="EMBL" id="KIY64804.1"/>
    </source>
</evidence>
<evidence type="ECO:0008006" key="4">
    <source>
        <dbReference type="Google" id="ProtNLM"/>
    </source>
</evidence>
<sequence>MPRASTQNIAEDQKFEEIHIEPEALKDLQEIMQYLGLGADATGQSHGPSATGGSGLEEMRVRLERRRIQNRDAQRRRTQRLAESKTQLEKELADLEPQLAAALQENKELRARFWNAVEWYDNLCAEIARRYTASA</sequence>
<evidence type="ECO:0000256" key="1">
    <source>
        <dbReference type="SAM" id="MobiDB-lite"/>
    </source>
</evidence>
<name>A0A0D7B3R0_9AGAR</name>
<dbReference type="EMBL" id="KN880618">
    <property type="protein sequence ID" value="KIY64804.1"/>
    <property type="molecule type" value="Genomic_DNA"/>
</dbReference>
<gene>
    <name evidence="2" type="ORF">CYLTODRAFT_84544</name>
</gene>
<keyword evidence="3" id="KW-1185">Reference proteome</keyword>
<dbReference type="AlphaFoldDB" id="A0A0D7B3R0"/>
<accession>A0A0D7B3R0</accession>